<protein>
    <submittedName>
        <fullName evidence="1">Uncharacterized protein</fullName>
    </submittedName>
</protein>
<name>A0A834WLV3_9FABA</name>
<comment type="caution">
    <text evidence="1">The sequence shown here is derived from an EMBL/GenBank/DDBJ whole genome shotgun (WGS) entry which is preliminary data.</text>
</comment>
<evidence type="ECO:0000313" key="1">
    <source>
        <dbReference type="EMBL" id="KAF7821539.1"/>
    </source>
</evidence>
<organism evidence="1 2">
    <name type="scientific">Senna tora</name>
    <dbReference type="NCBI Taxonomy" id="362788"/>
    <lineage>
        <taxon>Eukaryota</taxon>
        <taxon>Viridiplantae</taxon>
        <taxon>Streptophyta</taxon>
        <taxon>Embryophyta</taxon>
        <taxon>Tracheophyta</taxon>
        <taxon>Spermatophyta</taxon>
        <taxon>Magnoliopsida</taxon>
        <taxon>eudicotyledons</taxon>
        <taxon>Gunneridae</taxon>
        <taxon>Pentapetalae</taxon>
        <taxon>rosids</taxon>
        <taxon>fabids</taxon>
        <taxon>Fabales</taxon>
        <taxon>Fabaceae</taxon>
        <taxon>Caesalpinioideae</taxon>
        <taxon>Cassia clade</taxon>
        <taxon>Senna</taxon>
    </lineage>
</organism>
<gene>
    <name evidence="1" type="ORF">G2W53_026994</name>
</gene>
<dbReference type="AlphaFoldDB" id="A0A834WLV3"/>
<accession>A0A834WLV3</accession>
<evidence type="ECO:0000313" key="2">
    <source>
        <dbReference type="Proteomes" id="UP000634136"/>
    </source>
</evidence>
<keyword evidence="2" id="KW-1185">Reference proteome</keyword>
<dbReference type="Proteomes" id="UP000634136">
    <property type="component" value="Unassembled WGS sequence"/>
</dbReference>
<proteinExistence type="predicted"/>
<dbReference type="EMBL" id="JAAIUW010000008">
    <property type="protein sequence ID" value="KAF7821539.1"/>
    <property type="molecule type" value="Genomic_DNA"/>
</dbReference>
<reference evidence="1" key="1">
    <citation type="submission" date="2020-09" db="EMBL/GenBank/DDBJ databases">
        <title>Genome-Enabled Discovery of Anthraquinone Biosynthesis in Senna tora.</title>
        <authorList>
            <person name="Kang S.-H."/>
            <person name="Pandey R.P."/>
            <person name="Lee C.-M."/>
            <person name="Sim J.-S."/>
            <person name="Jeong J.-T."/>
            <person name="Choi B.-S."/>
            <person name="Jung M."/>
            <person name="Ginzburg D."/>
            <person name="Zhao K."/>
            <person name="Won S.Y."/>
            <person name="Oh T.-J."/>
            <person name="Yu Y."/>
            <person name="Kim N.-H."/>
            <person name="Lee O.R."/>
            <person name="Lee T.-H."/>
            <person name="Bashyal P."/>
            <person name="Kim T.-S."/>
            <person name="Lee W.-H."/>
            <person name="Kawkins C."/>
            <person name="Kim C.-K."/>
            <person name="Kim J.S."/>
            <person name="Ahn B.O."/>
            <person name="Rhee S.Y."/>
            <person name="Sohng J.K."/>
        </authorList>
    </citation>
    <scope>NUCLEOTIDE SEQUENCE</scope>
    <source>
        <tissue evidence="1">Leaf</tissue>
    </source>
</reference>
<sequence>MAEARKRQADALTQMMQHIQEERNERALSPRGILLEIDLRRNRPLME</sequence>